<evidence type="ECO:0000313" key="1">
    <source>
        <dbReference type="EMBL" id="GAA2798471.1"/>
    </source>
</evidence>
<dbReference type="SUPFAM" id="SSF81606">
    <property type="entry name" value="PP2C-like"/>
    <property type="match status" value="1"/>
</dbReference>
<dbReference type="RefSeq" id="WP_344681364.1">
    <property type="nucleotide sequence ID" value="NZ_BAAAUX010000015.1"/>
</dbReference>
<evidence type="ECO:0000313" key="2">
    <source>
        <dbReference type="Proteomes" id="UP001500979"/>
    </source>
</evidence>
<keyword evidence="2" id="KW-1185">Reference proteome</keyword>
<sequence length="257" mass="26449">MTMISEAMTSTADWELRAPGVAEGLAVTVATATHPGDQPVQADAVAVEHYATAGTVAACVMDGKGTSAETARKMPVCAESAVMLAARYGALNGLATAGSMLTDTGQEFVDVDGVGALAVVRPGAPVVVVHVGRARGYAVDGDGGLVELTEDATHGQQLRIQGHSEEQARAYDRLQRVTLARSSVGTIPAAITDHPVVLLTTDGVHAVLGHDRMAALVQQHRHGGPAELAEQLLTAALENGRPGQRDNASVAVIAVTR</sequence>
<dbReference type="Gene3D" id="3.60.40.10">
    <property type="entry name" value="PPM-type phosphatase domain"/>
    <property type="match status" value="1"/>
</dbReference>
<protein>
    <recommendedName>
        <fullName evidence="3">PPM-type phosphatase domain-containing protein</fullName>
    </recommendedName>
</protein>
<evidence type="ECO:0008006" key="3">
    <source>
        <dbReference type="Google" id="ProtNLM"/>
    </source>
</evidence>
<reference evidence="1 2" key="1">
    <citation type="journal article" date="2019" name="Int. J. Syst. Evol. Microbiol.">
        <title>The Global Catalogue of Microorganisms (GCM) 10K type strain sequencing project: providing services to taxonomists for standard genome sequencing and annotation.</title>
        <authorList>
            <consortium name="The Broad Institute Genomics Platform"/>
            <consortium name="The Broad Institute Genome Sequencing Center for Infectious Disease"/>
            <person name="Wu L."/>
            <person name="Ma J."/>
        </authorList>
    </citation>
    <scope>NUCLEOTIDE SEQUENCE [LARGE SCALE GENOMIC DNA]</scope>
    <source>
        <strain evidence="1 2">JCM 9383</strain>
    </source>
</reference>
<proteinExistence type="predicted"/>
<organism evidence="1 2">
    <name type="scientific">Saccharopolyspora taberi</name>
    <dbReference type="NCBI Taxonomy" id="60895"/>
    <lineage>
        <taxon>Bacteria</taxon>
        <taxon>Bacillati</taxon>
        <taxon>Actinomycetota</taxon>
        <taxon>Actinomycetes</taxon>
        <taxon>Pseudonocardiales</taxon>
        <taxon>Pseudonocardiaceae</taxon>
        <taxon>Saccharopolyspora</taxon>
    </lineage>
</organism>
<comment type="caution">
    <text evidence="1">The sequence shown here is derived from an EMBL/GenBank/DDBJ whole genome shotgun (WGS) entry which is preliminary data.</text>
</comment>
<gene>
    <name evidence="1" type="ORF">GCM10010470_37040</name>
</gene>
<accession>A0ABN3VGK8</accession>
<dbReference type="EMBL" id="BAAAUX010000015">
    <property type="protein sequence ID" value="GAA2798471.1"/>
    <property type="molecule type" value="Genomic_DNA"/>
</dbReference>
<dbReference type="InterPro" id="IPR036457">
    <property type="entry name" value="PPM-type-like_dom_sf"/>
</dbReference>
<name>A0ABN3VGK8_9PSEU</name>
<dbReference type="Proteomes" id="UP001500979">
    <property type="component" value="Unassembled WGS sequence"/>
</dbReference>